<sequence>MSLFRRYALTPIRPRPGKSSPSAKTYGQIERLEVREVFASDTANFLSPVWFEQLSTSTHSQIDAGNATFAESTSQVVWENTTLDVYNDEWIIQLDASLSASINSLSEVASLLNGNSLQFEVIGGLGLSGQLLIRTFDAELSAVTDWLAGQSIVETFEPNALLPTHLATSDTQADSLWGLDNQGQTGGTVDADIDAPEAWEVTTGNPNVVVAVVDTGVDYSHPDLIHSMWVNPGEIAGDGIDNDGNGFVDDVYGYDFLNNDGDPMDDNMHGTHVAGTIAAEGDNGQGVVGVASSASIMALKFLSASGSGSTADAVRALNYATMMKKLYGVNVVATNNSWGGGEYSSALYSAIKASGDEDILFVAAAGNNGANNDVTPQYPANYGLDNVISVAATDHNDQLANFSNYGGQTVDIAAPGVSIVSTITRGRYLSLSGTSMAAPHVSGVIALAYSANPSATMDQIKAAILDGADNVAGLQGKVSTGGRLNALGTLQELNFTVNDASIAENASVDSPLSDFTLDFSGSFDPATLSPSDFLVNGQAADSMTIVDGDTVTFHFSQSPITAQGAQRMELLTGSVQRSGDGLALSAFVRQFFYDAADLSVVGTNIDDGATLHDIPKYLEVTFSEAIDPATLSAADLQLSSGSVTKVDLINDRTARFWLQLPYDNGTVSYQIADGAIADLYGNAGGALSGHFSIDLSDVAVYERTGPITLPTYGSMDIPLTISDDLQIADADIWLDIDHTWDSDLTVVLIAPNGTQIKLFSAVGGSGDGFKGTILDDDATDLIGTAKAPFTGRFRPTGDLTQLEGMSTAGTWKLRVSDSFASDVGTLNSFGLHFTVAKTVEIDPLEIDPLADVTVHHTQSSFDVDVETNGEASVSAEVLGSAAAEVSWNAETERLTVTTPEGFTGQFTVRVSAMRGDETVWEDFVVTVTNEAVELGSINDQSLEQGESLEIPLAIGNSDGDELTYVVTAIDAAGNLADVKFVDGVLRFDSTSAAVGNVLVTVSVSDGASTATQSFSIDVAAPIVLDPLPAEFSGEAGESLEIDLSQYDFAKGATRFEVATPSGKTSTGDNQFGIIQDDWLERTNFSYNAQRQGEKYLKSSSGAWFFVTTDGEHALLHAWKGSFVRSEVVATFDVAYYKDPRLFYQVADTAPAADVDVSIDPNTGKLMVTPREGFAGRVSLTVTAIGAKGTEVRTIDVVFESQKLELAPIPNGQFSGDQTRYVLDLEPYLSGGDGATLSVAATAVSDPAAYSVDQRANFVHDLFLTRTNYAYNAFGMQEKFIHDANYQWYYITKEGSQAVVYKWTGDLGGGEKFATLDVAYYNDPGKLVNAVESTAGVSAKIENGQLIVDRPADFTGNVIVTVAATNGQTTVSQAFRVSTPSRAIASQAAPSNDSIVSSVAAIAQSLQAGSVTTTLDANPLSPTLQPSSPAMSIQAQVAAIAAEVALRFGGEIDELASSRASDAKPASPKRSLGGALTQKNNALADIAASQLGENEQLSMPSIVEAMDAWGDQIAQDLSLTEESYSAEADDLLSSLDQEDDFELPDL</sequence>
<dbReference type="SUPFAM" id="SSF49785">
    <property type="entry name" value="Galactose-binding domain-like"/>
    <property type="match status" value="1"/>
</dbReference>
<dbReference type="OrthoDB" id="252653at2"/>
<keyword evidence="4 7" id="KW-0378">Hydrolase</keyword>
<dbReference type="InterPro" id="IPR008979">
    <property type="entry name" value="Galactose-bd-like_sf"/>
</dbReference>
<dbReference type="CDD" id="cd07473">
    <property type="entry name" value="Peptidases_S8_Subtilisin_like"/>
    <property type="match status" value="1"/>
</dbReference>
<dbReference type="Proteomes" id="UP000318878">
    <property type="component" value="Unassembled WGS sequence"/>
</dbReference>
<dbReference type="Gene3D" id="2.60.40.10">
    <property type="entry name" value="Immunoglobulins"/>
    <property type="match status" value="1"/>
</dbReference>
<dbReference type="PROSITE" id="PS00136">
    <property type="entry name" value="SUBTILASE_ASP"/>
    <property type="match status" value="1"/>
</dbReference>
<evidence type="ECO:0000256" key="5">
    <source>
        <dbReference type="ARBA" id="ARBA00022825"/>
    </source>
</evidence>
<gene>
    <name evidence="11" type="ORF">Enr8_41430</name>
</gene>
<evidence type="ECO:0000256" key="7">
    <source>
        <dbReference type="PROSITE-ProRule" id="PRU01240"/>
    </source>
</evidence>
<dbReference type="PROSITE" id="PS51829">
    <property type="entry name" value="P_HOMO_B"/>
    <property type="match status" value="1"/>
</dbReference>
<organism evidence="11 12">
    <name type="scientific">Blastopirellula retiformator</name>
    <dbReference type="NCBI Taxonomy" id="2527970"/>
    <lineage>
        <taxon>Bacteria</taxon>
        <taxon>Pseudomonadati</taxon>
        <taxon>Planctomycetota</taxon>
        <taxon>Planctomycetia</taxon>
        <taxon>Pirellulales</taxon>
        <taxon>Pirellulaceae</taxon>
        <taxon>Blastopirellula</taxon>
    </lineage>
</organism>
<dbReference type="InterPro" id="IPR023827">
    <property type="entry name" value="Peptidase_S8_Asp-AS"/>
</dbReference>
<dbReference type="PANTHER" id="PTHR43399">
    <property type="entry name" value="SUBTILISIN-RELATED"/>
    <property type="match status" value="1"/>
</dbReference>
<keyword evidence="12" id="KW-1185">Reference proteome</keyword>
<dbReference type="InterPro" id="IPR022398">
    <property type="entry name" value="Peptidase_S8_His-AS"/>
</dbReference>
<evidence type="ECO:0000256" key="3">
    <source>
        <dbReference type="ARBA" id="ARBA00022729"/>
    </source>
</evidence>
<dbReference type="InterPro" id="IPR023828">
    <property type="entry name" value="Peptidase_S8_Ser-AS"/>
</dbReference>
<dbReference type="InterPro" id="IPR036852">
    <property type="entry name" value="Peptidase_S8/S53_dom_sf"/>
</dbReference>
<dbReference type="PROSITE" id="PS00137">
    <property type="entry name" value="SUBTILASE_HIS"/>
    <property type="match status" value="1"/>
</dbReference>
<evidence type="ECO:0000259" key="10">
    <source>
        <dbReference type="PROSITE" id="PS51829"/>
    </source>
</evidence>
<proteinExistence type="inferred from homology"/>
<feature type="active site" description="Charge relay system" evidence="6 7">
    <location>
        <position position="435"/>
    </location>
</feature>
<name>A0A5C5UYR7_9BACT</name>
<comment type="similarity">
    <text evidence="1 7 8">Belongs to the peptidase S8 family.</text>
</comment>
<feature type="region of interest" description="Disordered" evidence="9">
    <location>
        <begin position="1455"/>
        <end position="1474"/>
    </location>
</feature>
<dbReference type="SUPFAM" id="SSF52743">
    <property type="entry name" value="Subtilisin-like"/>
    <property type="match status" value="1"/>
</dbReference>
<feature type="active site" description="Charge relay system" evidence="6 7">
    <location>
        <position position="269"/>
    </location>
</feature>
<dbReference type="Pfam" id="PF01483">
    <property type="entry name" value="P_proprotein"/>
    <property type="match status" value="1"/>
</dbReference>
<feature type="domain" description="P/Homo B" evidence="10">
    <location>
        <begin position="699"/>
        <end position="841"/>
    </location>
</feature>
<evidence type="ECO:0000313" key="12">
    <source>
        <dbReference type="Proteomes" id="UP000318878"/>
    </source>
</evidence>
<reference evidence="11 12" key="1">
    <citation type="submission" date="2019-02" db="EMBL/GenBank/DDBJ databases">
        <title>Deep-cultivation of Planctomycetes and their phenomic and genomic characterization uncovers novel biology.</title>
        <authorList>
            <person name="Wiegand S."/>
            <person name="Jogler M."/>
            <person name="Boedeker C."/>
            <person name="Pinto D."/>
            <person name="Vollmers J."/>
            <person name="Rivas-Marin E."/>
            <person name="Kohn T."/>
            <person name="Peeters S.H."/>
            <person name="Heuer A."/>
            <person name="Rast P."/>
            <person name="Oberbeckmann S."/>
            <person name="Bunk B."/>
            <person name="Jeske O."/>
            <person name="Meyerdierks A."/>
            <person name="Storesund J.E."/>
            <person name="Kallscheuer N."/>
            <person name="Luecker S."/>
            <person name="Lage O.M."/>
            <person name="Pohl T."/>
            <person name="Merkel B.J."/>
            <person name="Hornburger P."/>
            <person name="Mueller R.-W."/>
            <person name="Bruemmer F."/>
            <person name="Labrenz M."/>
            <person name="Spormann A.M."/>
            <person name="Op Den Camp H."/>
            <person name="Overmann J."/>
            <person name="Amann R."/>
            <person name="Jetten M.S.M."/>
            <person name="Mascher T."/>
            <person name="Medema M.H."/>
            <person name="Devos D.P."/>
            <person name="Kaster A.-K."/>
            <person name="Ovreas L."/>
            <person name="Rohde M."/>
            <person name="Galperin M.Y."/>
            <person name="Jogler C."/>
        </authorList>
    </citation>
    <scope>NUCLEOTIDE SEQUENCE [LARGE SCALE GENOMIC DNA]</scope>
    <source>
        <strain evidence="11 12">Enr8</strain>
    </source>
</reference>
<keyword evidence="2 7" id="KW-0645">Protease</keyword>
<dbReference type="InterPro" id="IPR013783">
    <property type="entry name" value="Ig-like_fold"/>
</dbReference>
<dbReference type="InterPro" id="IPR002884">
    <property type="entry name" value="P_dom"/>
</dbReference>
<evidence type="ECO:0000256" key="1">
    <source>
        <dbReference type="ARBA" id="ARBA00011073"/>
    </source>
</evidence>
<dbReference type="PROSITE" id="PS00138">
    <property type="entry name" value="SUBTILASE_SER"/>
    <property type="match status" value="1"/>
</dbReference>
<dbReference type="PRINTS" id="PR00723">
    <property type="entry name" value="SUBTILISIN"/>
</dbReference>
<evidence type="ECO:0000256" key="4">
    <source>
        <dbReference type="ARBA" id="ARBA00022801"/>
    </source>
</evidence>
<dbReference type="InterPro" id="IPR051048">
    <property type="entry name" value="Peptidase_S8/S53_subtilisin"/>
</dbReference>
<dbReference type="RefSeq" id="WP_146435192.1">
    <property type="nucleotide sequence ID" value="NZ_SJPF01000005.1"/>
</dbReference>
<dbReference type="PROSITE" id="PS51892">
    <property type="entry name" value="SUBTILASE"/>
    <property type="match status" value="1"/>
</dbReference>
<comment type="caution">
    <text evidence="11">The sequence shown here is derived from an EMBL/GenBank/DDBJ whole genome shotgun (WGS) entry which is preliminary data.</text>
</comment>
<evidence type="ECO:0000256" key="2">
    <source>
        <dbReference type="ARBA" id="ARBA00022670"/>
    </source>
</evidence>
<dbReference type="EMBL" id="SJPF01000005">
    <property type="protein sequence ID" value="TWT30622.1"/>
    <property type="molecule type" value="Genomic_DNA"/>
</dbReference>
<evidence type="ECO:0000256" key="6">
    <source>
        <dbReference type="PIRSR" id="PIRSR615500-1"/>
    </source>
</evidence>
<dbReference type="InterPro" id="IPR034204">
    <property type="entry name" value="PfSUB1-like_cat_dom"/>
</dbReference>
<dbReference type="PANTHER" id="PTHR43399:SF4">
    <property type="entry name" value="CELL WALL-ASSOCIATED PROTEASE"/>
    <property type="match status" value="1"/>
</dbReference>
<evidence type="ECO:0000256" key="9">
    <source>
        <dbReference type="SAM" id="MobiDB-lite"/>
    </source>
</evidence>
<accession>A0A5C5UYR7</accession>
<dbReference type="Gene3D" id="2.60.120.260">
    <property type="entry name" value="Galactose-binding domain-like"/>
    <property type="match status" value="1"/>
</dbReference>
<keyword evidence="3" id="KW-0732">Signal</keyword>
<dbReference type="InterPro" id="IPR000209">
    <property type="entry name" value="Peptidase_S8/S53_dom"/>
</dbReference>
<dbReference type="GO" id="GO:0004252">
    <property type="term" value="F:serine-type endopeptidase activity"/>
    <property type="evidence" value="ECO:0007669"/>
    <property type="project" value="UniProtKB-UniRule"/>
</dbReference>
<dbReference type="InterPro" id="IPR015500">
    <property type="entry name" value="Peptidase_S8_subtilisin-rel"/>
</dbReference>
<dbReference type="GO" id="GO:0006508">
    <property type="term" value="P:proteolysis"/>
    <property type="evidence" value="ECO:0007669"/>
    <property type="project" value="UniProtKB-KW"/>
</dbReference>
<dbReference type="Gene3D" id="3.40.50.200">
    <property type="entry name" value="Peptidase S8/S53 domain"/>
    <property type="match status" value="1"/>
</dbReference>
<feature type="active site" description="Charge relay system" evidence="6 7">
    <location>
        <position position="214"/>
    </location>
</feature>
<evidence type="ECO:0000313" key="11">
    <source>
        <dbReference type="EMBL" id="TWT30622.1"/>
    </source>
</evidence>
<dbReference type="EC" id="3.4.21.-" evidence="11"/>
<dbReference type="Pfam" id="PF13205">
    <property type="entry name" value="Big_5"/>
    <property type="match status" value="1"/>
</dbReference>
<dbReference type="InterPro" id="IPR032812">
    <property type="entry name" value="SbsA_Ig"/>
</dbReference>
<evidence type="ECO:0000256" key="8">
    <source>
        <dbReference type="RuleBase" id="RU003355"/>
    </source>
</evidence>
<protein>
    <submittedName>
        <fullName evidence="11">Thermophilic serine proteinase</fullName>
        <ecNumber evidence="11">3.4.21.-</ecNumber>
    </submittedName>
</protein>
<keyword evidence="5 7" id="KW-0720">Serine protease</keyword>
<dbReference type="Pfam" id="PF00082">
    <property type="entry name" value="Peptidase_S8"/>
    <property type="match status" value="1"/>
</dbReference>